<feature type="signal peptide" evidence="2">
    <location>
        <begin position="1"/>
        <end position="19"/>
    </location>
</feature>
<dbReference type="RefSeq" id="XP_033669905.1">
    <property type="nucleotide sequence ID" value="XM_033805664.1"/>
</dbReference>
<proteinExistence type="predicted"/>
<dbReference type="InterPro" id="IPR018466">
    <property type="entry name" value="Kre9/Knh1-like_N"/>
</dbReference>
<sequence length="136" mass="14656">MKFTTALSVLAASASIASAKSLLDDVPSKITVGETYNIEWSSDAKEKSELLLVHKTASGWEPTETFFKNKITEQPGGNYTWKVGKSTPTGDGYALWLSAASLKNPGTGYADLSKWFEIVAPEIDAAAPEGREDLKI</sequence>
<dbReference type="Pfam" id="PF10342">
    <property type="entry name" value="Kre9_KNH"/>
    <property type="match status" value="1"/>
</dbReference>
<dbReference type="GeneID" id="54558936"/>
<evidence type="ECO:0000256" key="1">
    <source>
        <dbReference type="ARBA" id="ARBA00022729"/>
    </source>
</evidence>
<accession>A0A6A6CU61</accession>
<feature type="chain" id="PRO_5025642536" description="Yeast cell wall synthesis Kre9/Knh1-like N-terminal domain-containing protein" evidence="2">
    <location>
        <begin position="20"/>
        <end position="136"/>
    </location>
</feature>
<protein>
    <recommendedName>
        <fullName evidence="3">Yeast cell wall synthesis Kre9/Knh1-like N-terminal domain-containing protein</fullName>
    </recommendedName>
</protein>
<evidence type="ECO:0000313" key="5">
    <source>
        <dbReference type="Proteomes" id="UP000799537"/>
    </source>
</evidence>
<dbReference type="AlphaFoldDB" id="A0A6A6CU61"/>
<feature type="domain" description="Yeast cell wall synthesis Kre9/Knh1-like N-terminal" evidence="3">
    <location>
        <begin position="29"/>
        <end position="107"/>
    </location>
</feature>
<name>A0A6A6CU61_ZASCE</name>
<evidence type="ECO:0000259" key="3">
    <source>
        <dbReference type="Pfam" id="PF10342"/>
    </source>
</evidence>
<keyword evidence="1 2" id="KW-0732">Signal</keyword>
<dbReference type="EMBL" id="ML993589">
    <property type="protein sequence ID" value="KAF2169016.1"/>
    <property type="molecule type" value="Genomic_DNA"/>
</dbReference>
<evidence type="ECO:0000256" key="2">
    <source>
        <dbReference type="SAM" id="SignalP"/>
    </source>
</evidence>
<evidence type="ECO:0000313" key="4">
    <source>
        <dbReference type="EMBL" id="KAF2169016.1"/>
    </source>
</evidence>
<dbReference type="Proteomes" id="UP000799537">
    <property type="component" value="Unassembled WGS sequence"/>
</dbReference>
<gene>
    <name evidence="4" type="ORF">M409DRAFT_21027</name>
</gene>
<organism evidence="4 5">
    <name type="scientific">Zasmidium cellare ATCC 36951</name>
    <dbReference type="NCBI Taxonomy" id="1080233"/>
    <lineage>
        <taxon>Eukaryota</taxon>
        <taxon>Fungi</taxon>
        <taxon>Dikarya</taxon>
        <taxon>Ascomycota</taxon>
        <taxon>Pezizomycotina</taxon>
        <taxon>Dothideomycetes</taxon>
        <taxon>Dothideomycetidae</taxon>
        <taxon>Mycosphaerellales</taxon>
        <taxon>Mycosphaerellaceae</taxon>
        <taxon>Zasmidium</taxon>
    </lineage>
</organism>
<reference evidence="4" key="1">
    <citation type="journal article" date="2020" name="Stud. Mycol.">
        <title>101 Dothideomycetes genomes: a test case for predicting lifestyles and emergence of pathogens.</title>
        <authorList>
            <person name="Haridas S."/>
            <person name="Albert R."/>
            <person name="Binder M."/>
            <person name="Bloem J."/>
            <person name="Labutti K."/>
            <person name="Salamov A."/>
            <person name="Andreopoulos B."/>
            <person name="Baker S."/>
            <person name="Barry K."/>
            <person name="Bills G."/>
            <person name="Bluhm B."/>
            <person name="Cannon C."/>
            <person name="Castanera R."/>
            <person name="Culley D."/>
            <person name="Daum C."/>
            <person name="Ezra D."/>
            <person name="Gonzalez J."/>
            <person name="Henrissat B."/>
            <person name="Kuo A."/>
            <person name="Liang C."/>
            <person name="Lipzen A."/>
            <person name="Lutzoni F."/>
            <person name="Magnuson J."/>
            <person name="Mondo S."/>
            <person name="Nolan M."/>
            <person name="Ohm R."/>
            <person name="Pangilinan J."/>
            <person name="Park H.-J."/>
            <person name="Ramirez L."/>
            <person name="Alfaro M."/>
            <person name="Sun H."/>
            <person name="Tritt A."/>
            <person name="Yoshinaga Y."/>
            <person name="Zwiers L.-H."/>
            <person name="Turgeon B."/>
            <person name="Goodwin S."/>
            <person name="Spatafora J."/>
            <person name="Crous P."/>
            <person name="Grigoriev I."/>
        </authorList>
    </citation>
    <scope>NUCLEOTIDE SEQUENCE</scope>
    <source>
        <strain evidence="4">ATCC 36951</strain>
    </source>
</reference>
<keyword evidence="5" id="KW-1185">Reference proteome</keyword>